<dbReference type="GO" id="GO:0005732">
    <property type="term" value="C:sno(s)RNA-containing ribonucleoprotein complex"/>
    <property type="evidence" value="ECO:0007669"/>
    <property type="project" value="UniProtKB-UniRule"/>
</dbReference>
<feature type="compositionally biased region" description="Basic residues" evidence="8">
    <location>
        <begin position="340"/>
        <end position="350"/>
    </location>
</feature>
<feature type="compositionally biased region" description="Polar residues" evidence="8">
    <location>
        <begin position="231"/>
        <end position="241"/>
    </location>
</feature>
<dbReference type="PANTHER" id="PTHR17039">
    <property type="entry name" value="U3 SMALL NUCLEOLAR RIBONUCLEOPROTEIN PROTEIN MPP10"/>
    <property type="match status" value="1"/>
</dbReference>
<sequence>MALENPLLSLLATNPHPLLQPTSEYNAAALSLAKLYLDPLAQSISDIQTQRQKENRKKRKRGTKEDIDERPLQLKRLHVDGFKVDQVHEQVRRVLDAAAKEIRLGLKNLPSSGGVAIDEANSKKRVHFKDENLEYDEDLLEDGGFHTDENSDSEGDNESSDEDVDMLEEDGDDNNDDESDGEDIETVSSEEDDSEASLGSDDESAEEFVEDKFGLNDGFFSIDDFNRQSEFLEQADLNNQDDGAASDEEDVDWSADPFATNLSKPGKARDLDEGEDEDEDDDDGPTFGDMDLDAPQGFSENEDDNLEDAVDVDMDRADDLSNANNIMYKDFFKPPARKGGEKRKGKNGNSKKHDSQAKSTSEDMEVDISRTMAAVHRDLFSDEEDVDDDDDLSEVDEFDPKSRRSNHERRQAKLLQEIRRLEAENVAKREWTMSGEARAVDRPQNSLLEEDLEFERAGKPVPVVTQEVSEDIEALIKRRILARDFDEVLRRRPDELLTGPLGRRGRIEEELQDTKSKKGLAELYEEEHLRRTDPNYVDGRTEQLKASHREIENLWKDIVDKLDSLSSWHYRPKPVEVNIQVRTDAPTISMEDARPSGVGGDVAVTSQLAPQEVYKAGQDRGKDEIVTKGGEVIARDEMSREEKKSRRARQKERAKKASKNQPVAAANGKTADGGSKKAKSKKEKNELVGDLKKAGVMVIGRKGELVDVEGKEVKGKKALGAGALKL</sequence>
<dbReference type="GO" id="GO:0034457">
    <property type="term" value="C:Mpp10 complex"/>
    <property type="evidence" value="ECO:0007669"/>
    <property type="project" value="UniProtKB-UniRule"/>
</dbReference>
<dbReference type="OrthoDB" id="445326at2759"/>
<evidence type="ECO:0000256" key="4">
    <source>
        <dbReference type="ARBA" id="ARBA00023242"/>
    </source>
</evidence>
<evidence type="ECO:0000256" key="3">
    <source>
        <dbReference type="ARBA" id="ARBA00022552"/>
    </source>
</evidence>
<dbReference type="RefSeq" id="XP_016215082.1">
    <property type="nucleotide sequence ID" value="XM_016356993.1"/>
</dbReference>
<feature type="region of interest" description="Disordered" evidence="8">
    <location>
        <begin position="379"/>
        <end position="411"/>
    </location>
</feature>
<dbReference type="PANTHER" id="PTHR17039:SF0">
    <property type="entry name" value="U3 SMALL NUCLEOLAR RIBONUCLEOPROTEIN PROTEIN MPP10"/>
    <property type="match status" value="1"/>
</dbReference>
<dbReference type="PIRSF" id="PIRSF017300">
    <property type="entry name" value="snoRNP_Mpp10"/>
    <property type="match status" value="1"/>
</dbReference>
<keyword evidence="10" id="KW-1185">Reference proteome</keyword>
<reference evidence="9 10" key="1">
    <citation type="submission" date="2015-01" db="EMBL/GenBank/DDBJ databases">
        <title>The Genome Sequence of Ochroconis gallopava CBS43764.</title>
        <authorList>
            <consortium name="The Broad Institute Genomics Platform"/>
            <person name="Cuomo C."/>
            <person name="de Hoog S."/>
            <person name="Gorbushina A."/>
            <person name="Stielow B."/>
            <person name="Teixiera M."/>
            <person name="Abouelleil A."/>
            <person name="Chapman S.B."/>
            <person name="Priest M."/>
            <person name="Young S.K."/>
            <person name="Wortman J."/>
            <person name="Nusbaum C."/>
            <person name="Birren B."/>
        </authorList>
    </citation>
    <scope>NUCLEOTIDE SEQUENCE [LARGE SCALE GENOMIC DNA]</scope>
    <source>
        <strain evidence="9 10">CBS 43764</strain>
    </source>
</reference>
<feature type="region of interest" description="Disordered" evidence="8">
    <location>
        <begin position="628"/>
        <end position="687"/>
    </location>
</feature>
<evidence type="ECO:0000256" key="8">
    <source>
        <dbReference type="SAM" id="MobiDB-lite"/>
    </source>
</evidence>
<dbReference type="GeneID" id="27311729"/>
<feature type="compositionally biased region" description="Acidic residues" evidence="8">
    <location>
        <begin position="381"/>
        <end position="397"/>
    </location>
</feature>
<dbReference type="HOGENOM" id="CLU_011271_1_0_1"/>
<accession>A0A0D2AE02</accession>
<feature type="compositionally biased region" description="Acidic residues" evidence="8">
    <location>
        <begin position="244"/>
        <end position="253"/>
    </location>
</feature>
<feature type="compositionally biased region" description="Acidic residues" evidence="8">
    <location>
        <begin position="150"/>
        <end position="209"/>
    </location>
</feature>
<evidence type="ECO:0000256" key="6">
    <source>
        <dbReference type="ARBA" id="ARBA00029455"/>
    </source>
</evidence>
<gene>
    <name evidence="9" type="ORF">PV09_03756</name>
</gene>
<dbReference type="FunCoup" id="A0A0D2AE02">
    <property type="interactions" value="926"/>
</dbReference>
<keyword evidence="4 7" id="KW-0539">Nucleus</keyword>
<proteinExistence type="inferred from homology"/>
<dbReference type="Proteomes" id="UP000053259">
    <property type="component" value="Unassembled WGS sequence"/>
</dbReference>
<organism evidence="9 10">
    <name type="scientific">Verruconis gallopava</name>
    <dbReference type="NCBI Taxonomy" id="253628"/>
    <lineage>
        <taxon>Eukaryota</taxon>
        <taxon>Fungi</taxon>
        <taxon>Dikarya</taxon>
        <taxon>Ascomycota</taxon>
        <taxon>Pezizomycotina</taxon>
        <taxon>Dothideomycetes</taxon>
        <taxon>Pleosporomycetidae</taxon>
        <taxon>Venturiales</taxon>
        <taxon>Sympoventuriaceae</taxon>
        <taxon>Verruconis</taxon>
    </lineage>
</organism>
<feature type="compositionally biased region" description="Acidic residues" evidence="8">
    <location>
        <begin position="272"/>
        <end position="284"/>
    </location>
</feature>
<evidence type="ECO:0000313" key="10">
    <source>
        <dbReference type="Proteomes" id="UP000053259"/>
    </source>
</evidence>
<protein>
    <recommendedName>
        <fullName evidence="7">U3 small nucleolar ribonucleoprotein protein MPP10</fullName>
    </recommendedName>
</protein>
<dbReference type="GO" id="GO:0006364">
    <property type="term" value="P:rRNA processing"/>
    <property type="evidence" value="ECO:0007669"/>
    <property type="project" value="UniProtKB-KW"/>
</dbReference>
<dbReference type="InParanoid" id="A0A0D2AE02"/>
<dbReference type="EMBL" id="KN847538">
    <property type="protein sequence ID" value="KIW05213.1"/>
    <property type="molecule type" value="Genomic_DNA"/>
</dbReference>
<keyword evidence="3 7" id="KW-0698">rRNA processing</keyword>
<feature type="compositionally biased region" description="Basic residues" evidence="8">
    <location>
        <begin position="645"/>
        <end position="658"/>
    </location>
</feature>
<dbReference type="AlphaFoldDB" id="A0A0D2AE02"/>
<dbReference type="InterPro" id="IPR012173">
    <property type="entry name" value="Mpp10"/>
</dbReference>
<dbReference type="STRING" id="253628.A0A0D2AE02"/>
<evidence type="ECO:0000256" key="1">
    <source>
        <dbReference type="ARBA" id="ARBA00004604"/>
    </source>
</evidence>
<feature type="region of interest" description="Disordered" evidence="8">
    <location>
        <begin position="141"/>
        <end position="211"/>
    </location>
</feature>
<dbReference type="GO" id="GO:0032040">
    <property type="term" value="C:small-subunit processome"/>
    <property type="evidence" value="ECO:0007669"/>
    <property type="project" value="TreeGrafter"/>
</dbReference>
<name>A0A0D2AE02_9PEZI</name>
<feature type="region of interest" description="Disordered" evidence="8">
    <location>
        <begin position="231"/>
        <end position="366"/>
    </location>
</feature>
<evidence type="ECO:0000256" key="2">
    <source>
        <dbReference type="ARBA" id="ARBA00022517"/>
    </source>
</evidence>
<keyword evidence="2 7" id="KW-0690">Ribosome biogenesis</keyword>
<comment type="function">
    <text evidence="7">Involved in nucleolar processing of pre-18S ribosomal RNA.</text>
</comment>
<keyword evidence="5 7" id="KW-0687">Ribonucleoprotein</keyword>
<comment type="subcellular location">
    <subcellularLocation>
        <location evidence="1 7">Nucleus</location>
        <location evidence="1 7">Nucleolus</location>
    </subcellularLocation>
</comment>
<dbReference type="VEuPathDB" id="FungiDB:PV09_03756"/>
<feature type="compositionally biased region" description="Basic and acidic residues" evidence="8">
    <location>
        <begin position="633"/>
        <end position="644"/>
    </location>
</feature>
<feature type="region of interest" description="Disordered" evidence="8">
    <location>
        <begin position="47"/>
        <end position="69"/>
    </location>
</feature>
<dbReference type="Pfam" id="PF04006">
    <property type="entry name" value="Mpp10"/>
    <property type="match status" value="1"/>
</dbReference>
<evidence type="ECO:0000256" key="7">
    <source>
        <dbReference type="PIRNR" id="PIRNR017300"/>
    </source>
</evidence>
<evidence type="ECO:0000313" key="9">
    <source>
        <dbReference type="EMBL" id="KIW05213.1"/>
    </source>
</evidence>
<comment type="similarity">
    <text evidence="6 7">Belongs to the MPP10 family.</text>
</comment>
<evidence type="ECO:0000256" key="5">
    <source>
        <dbReference type="ARBA" id="ARBA00023274"/>
    </source>
</evidence>
<feature type="compositionally biased region" description="Acidic residues" evidence="8">
    <location>
        <begin position="300"/>
        <end position="312"/>
    </location>
</feature>